<dbReference type="RefSeq" id="XP_031861202.1">
    <property type="nucleotide sequence ID" value="XM_032004337.1"/>
</dbReference>
<feature type="region of interest" description="Disordered" evidence="1">
    <location>
        <begin position="154"/>
        <end position="320"/>
    </location>
</feature>
<dbReference type="EMBL" id="CP144054">
    <property type="protein sequence ID" value="WWD18063.1"/>
    <property type="molecule type" value="Genomic_DNA"/>
</dbReference>
<proteinExistence type="predicted"/>
<evidence type="ECO:0000256" key="1">
    <source>
        <dbReference type="SAM" id="MobiDB-lite"/>
    </source>
</evidence>
<evidence type="ECO:0000313" key="2">
    <source>
        <dbReference type="EMBL" id="WWD18063.1"/>
    </source>
</evidence>
<organism evidence="2 3">
    <name type="scientific">Kwoniella shandongensis</name>
    <dbReference type="NCBI Taxonomy" id="1734106"/>
    <lineage>
        <taxon>Eukaryota</taxon>
        <taxon>Fungi</taxon>
        <taxon>Dikarya</taxon>
        <taxon>Basidiomycota</taxon>
        <taxon>Agaricomycotina</taxon>
        <taxon>Tremellomycetes</taxon>
        <taxon>Tremellales</taxon>
        <taxon>Cryptococcaceae</taxon>
        <taxon>Kwoniella</taxon>
    </lineage>
</organism>
<dbReference type="OrthoDB" id="203279at2759"/>
<feature type="compositionally biased region" description="Basic and acidic residues" evidence="1">
    <location>
        <begin position="154"/>
        <end position="204"/>
    </location>
</feature>
<dbReference type="GeneID" id="43588470"/>
<evidence type="ECO:0000313" key="3">
    <source>
        <dbReference type="Proteomes" id="UP000322225"/>
    </source>
</evidence>
<dbReference type="KEGG" id="ksn:43588470"/>
<feature type="compositionally biased region" description="Low complexity" evidence="1">
    <location>
        <begin position="287"/>
        <end position="299"/>
    </location>
</feature>
<feature type="compositionally biased region" description="Acidic residues" evidence="1">
    <location>
        <begin position="302"/>
        <end position="320"/>
    </location>
</feature>
<sequence length="320" mass="34932">MSSSSSFAQPFKTDSLNPSSLPRATLGHLQGQGHGRQRIADGVITAGDNLTPEERAKQALEKEYEGWNERIDKELKGVKDGLKELVELANITATPSPLTSSTLPLHLPLRTSSLIRSTLNIRDIAHELKLLLLLSDEGDTVRRRDYERGVVRGEVESAREEVGREVRGLLGHGDDHSSQTIEEQRKEGDERVDKELKKTEESGKVVDQSGAQLPRDPVSHNEPTGEVEPPTEEKTSAPSPNKGHSDDTPLDEGDNTTQTQTSPLKAAPTSDEQMDVDVDADADEGVDVAQPTTTNTTRDNVVDADADADEDEEDDFEEVS</sequence>
<feature type="region of interest" description="Disordered" evidence="1">
    <location>
        <begin position="1"/>
        <end position="38"/>
    </location>
</feature>
<accession>A0A5M6BZP7</accession>
<reference evidence="2" key="1">
    <citation type="submission" date="2017-08" db="EMBL/GenBank/DDBJ databases">
        <authorList>
            <person name="Cuomo C."/>
            <person name="Billmyre B."/>
            <person name="Heitman J."/>
        </authorList>
    </citation>
    <scope>NUCLEOTIDE SEQUENCE</scope>
    <source>
        <strain evidence="2">CBS 12478</strain>
    </source>
</reference>
<protein>
    <submittedName>
        <fullName evidence="2">Uncharacterized protein</fullName>
    </submittedName>
</protein>
<keyword evidence="3" id="KW-1185">Reference proteome</keyword>
<gene>
    <name evidence="2" type="ORF">CI109_102510</name>
</gene>
<feature type="compositionally biased region" description="Acidic residues" evidence="1">
    <location>
        <begin position="272"/>
        <end position="286"/>
    </location>
</feature>
<name>A0A5M6BZP7_9TREE</name>
<reference evidence="2" key="2">
    <citation type="submission" date="2024-01" db="EMBL/GenBank/DDBJ databases">
        <title>Comparative genomics of Cryptococcus and Kwoniella reveals pathogenesis evolution and contrasting modes of karyotype evolution via chromosome fusion or intercentromeric recombination.</title>
        <authorList>
            <person name="Coelho M.A."/>
            <person name="David-Palma M."/>
            <person name="Shea T."/>
            <person name="Bowers K."/>
            <person name="McGinley-Smith S."/>
            <person name="Mohammad A.W."/>
            <person name="Gnirke A."/>
            <person name="Yurkov A.M."/>
            <person name="Nowrousian M."/>
            <person name="Sun S."/>
            <person name="Cuomo C.A."/>
            <person name="Heitman J."/>
        </authorList>
    </citation>
    <scope>NUCLEOTIDE SEQUENCE</scope>
    <source>
        <strain evidence="2">CBS 12478</strain>
    </source>
</reference>
<dbReference type="AlphaFoldDB" id="A0A5M6BZP7"/>
<dbReference type="Proteomes" id="UP000322225">
    <property type="component" value="Chromosome 4"/>
</dbReference>
<feature type="compositionally biased region" description="Polar residues" evidence="1">
    <location>
        <begin position="1"/>
        <end position="22"/>
    </location>
</feature>